<protein>
    <submittedName>
        <fullName evidence="2">Uncharacterized protein</fullName>
    </submittedName>
</protein>
<proteinExistence type="predicted"/>
<evidence type="ECO:0000313" key="3">
    <source>
        <dbReference type="Proteomes" id="UP000289437"/>
    </source>
</evidence>
<keyword evidence="3" id="KW-1185">Reference proteome</keyword>
<feature type="region of interest" description="Disordered" evidence="1">
    <location>
        <begin position="1"/>
        <end position="27"/>
    </location>
</feature>
<dbReference type="AlphaFoldDB" id="A0A4Q0T4A0"/>
<sequence length="64" mass="7138">MHGNVSPQTKPHVTPRHKPRQLSGDLQLDSPYLGWRTVPIVVARPGSRHCAEREDTAHCQSSTL</sequence>
<accession>A0A4Q0T4A0</accession>
<dbReference type="Proteomes" id="UP000289437">
    <property type="component" value="Unassembled WGS sequence"/>
</dbReference>
<dbReference type="EMBL" id="RDSM01000002">
    <property type="protein sequence ID" value="RXH56401.1"/>
    <property type="molecule type" value="Genomic_DNA"/>
</dbReference>
<feature type="compositionally biased region" description="Polar residues" evidence="1">
    <location>
        <begin position="1"/>
        <end position="11"/>
    </location>
</feature>
<name>A0A4Q0T4A0_9BACT</name>
<comment type="caution">
    <text evidence="2">The sequence shown here is derived from an EMBL/GenBank/DDBJ whole genome shotgun (WGS) entry which is preliminary data.</text>
</comment>
<gene>
    <name evidence="2" type="ORF">GRAN_3258</name>
</gene>
<evidence type="ECO:0000313" key="2">
    <source>
        <dbReference type="EMBL" id="RXH56401.1"/>
    </source>
</evidence>
<reference evidence="3" key="2">
    <citation type="submission" date="2019-02" db="EMBL/GenBank/DDBJ databases">
        <title>Granulicella sibirica sp. nov., a psychrotolerant acidobacterium isolated from an organic soil layer in forested tundra, West Siberia.</title>
        <authorList>
            <person name="Oshkin I.Y."/>
            <person name="Kulichevskaya I.S."/>
            <person name="Rijpstra W.I.C."/>
            <person name="Sinninghe Damste J.S."/>
            <person name="Rakitin A.L."/>
            <person name="Ravin N.V."/>
            <person name="Dedysh S.N."/>
        </authorList>
    </citation>
    <scope>NUCLEOTIDE SEQUENCE [LARGE SCALE GENOMIC DNA]</scope>
    <source>
        <strain evidence="3">AF10</strain>
    </source>
</reference>
<organism evidence="2 3">
    <name type="scientific">Granulicella sibirica</name>
    <dbReference type="NCBI Taxonomy" id="2479048"/>
    <lineage>
        <taxon>Bacteria</taxon>
        <taxon>Pseudomonadati</taxon>
        <taxon>Acidobacteriota</taxon>
        <taxon>Terriglobia</taxon>
        <taxon>Terriglobales</taxon>
        <taxon>Acidobacteriaceae</taxon>
        <taxon>Granulicella</taxon>
    </lineage>
</organism>
<reference evidence="2 3" key="1">
    <citation type="submission" date="2018-11" db="EMBL/GenBank/DDBJ databases">
        <authorList>
            <person name="Mardanov A.V."/>
            <person name="Ravin N.V."/>
            <person name="Dedysh S.N."/>
        </authorList>
    </citation>
    <scope>NUCLEOTIDE SEQUENCE [LARGE SCALE GENOMIC DNA]</scope>
    <source>
        <strain evidence="2 3">AF10</strain>
    </source>
</reference>
<evidence type="ECO:0000256" key="1">
    <source>
        <dbReference type="SAM" id="MobiDB-lite"/>
    </source>
</evidence>